<dbReference type="RefSeq" id="WP_212216374.1">
    <property type="nucleotide sequence ID" value="NZ_JAGUCO010000008.1"/>
</dbReference>
<protein>
    <submittedName>
        <fullName evidence="1">DUF3987 domain-containing protein</fullName>
    </submittedName>
</protein>
<name>A0ABS5JXR2_9BACT</name>
<dbReference type="Proteomes" id="UP000708576">
    <property type="component" value="Unassembled WGS sequence"/>
</dbReference>
<organism evidence="1 2">
    <name type="scientific">Carboxylicivirga linearis</name>
    <dbReference type="NCBI Taxonomy" id="1628157"/>
    <lineage>
        <taxon>Bacteria</taxon>
        <taxon>Pseudomonadati</taxon>
        <taxon>Bacteroidota</taxon>
        <taxon>Bacteroidia</taxon>
        <taxon>Marinilabiliales</taxon>
        <taxon>Marinilabiliaceae</taxon>
        <taxon>Carboxylicivirga</taxon>
    </lineage>
</organism>
<evidence type="ECO:0000313" key="1">
    <source>
        <dbReference type="EMBL" id="MBS2099131.1"/>
    </source>
</evidence>
<evidence type="ECO:0000313" key="2">
    <source>
        <dbReference type="Proteomes" id="UP000708576"/>
    </source>
</evidence>
<gene>
    <name evidence="1" type="ORF">KEM10_12640</name>
</gene>
<reference evidence="1 2" key="1">
    <citation type="journal article" date="2015" name="Int. J. Syst. Evol. Microbiol.">
        <title>Carboxylicivirga linearis sp. nov., isolated from a sea cucumber culture pond.</title>
        <authorList>
            <person name="Wang F.Q."/>
            <person name="Zhou Y.X."/>
            <person name="Lin X.Z."/>
            <person name="Chen G.J."/>
            <person name="Du Z.J."/>
        </authorList>
    </citation>
    <scope>NUCLEOTIDE SEQUENCE [LARGE SCALE GENOMIC DNA]</scope>
    <source>
        <strain evidence="1 2">FB218</strain>
    </source>
</reference>
<comment type="caution">
    <text evidence="1">The sequence shown here is derived from an EMBL/GenBank/DDBJ whole genome shotgun (WGS) entry which is preliminary data.</text>
</comment>
<proteinExistence type="predicted"/>
<keyword evidence="2" id="KW-1185">Reference proteome</keyword>
<sequence>MINPIFEAFPKPIQDYTMEAKMGLNFPIEYVLSSVLYTSSVAIGNTHEVRVKNSWHEGASLFMAIVGETGVAKSHTISLALKPLFEKNQIFFNIYQEQLKEYQKYNKGKKGEGSESIIEPHLQQVLADDATLEAMYRIHYHNQRGIGVYFDELRGWFNNMGKYNKGSDQEVWLKIWSRKPILVNRVGSQPISIMSPHISVIGGIQTELLPSLFKDDRDKNGFIERILFVNAPNAKKENFSEDDMPKSVLVNYSQLINNLLNLPLQRNQNGILSPTLLELSPIAKAMYIDYYNNNAALVNSSNVCPRIKGFYAKFDTYSIRFALILQMLYWTCGEDSKESISERAMEGAIALSNFFLNNAKSAIEKTKSPTKLTNVHRKLFALELLERGNMSYREIGSIVNASHETVRKWHKAQLDS</sequence>
<dbReference type="InterPro" id="IPR025048">
    <property type="entry name" value="DUF3987"/>
</dbReference>
<accession>A0ABS5JXR2</accession>
<dbReference type="EMBL" id="JAGUCO010000008">
    <property type="protein sequence ID" value="MBS2099131.1"/>
    <property type="molecule type" value="Genomic_DNA"/>
</dbReference>
<dbReference type="Pfam" id="PF13148">
    <property type="entry name" value="DUF3987"/>
    <property type="match status" value="1"/>
</dbReference>